<proteinExistence type="inferred from homology"/>
<keyword evidence="2" id="KW-0963">Cytoplasm</keyword>
<dbReference type="AlphaFoldDB" id="A0A212KZQ2"/>
<feature type="modified residue" description="O-(phosphoribosyl dephospho-coenzyme A)serine" evidence="5">
    <location>
        <position position="25"/>
    </location>
</feature>
<reference evidence="6" key="1">
    <citation type="submission" date="2016-08" db="EMBL/GenBank/DDBJ databases">
        <authorList>
            <person name="Seilhamer J.J."/>
        </authorList>
    </citation>
    <scope>NUCLEOTIDE SEQUENCE</scope>
    <source>
        <strain evidence="6">86-1</strain>
    </source>
</reference>
<dbReference type="NCBIfam" id="TIGR03130">
    <property type="entry name" value="malonate_delta"/>
    <property type="match status" value="1"/>
</dbReference>
<sequence>METMRFDYPASTTVPKRVCLGVVTSGDLEILLQPSSDGRSHVFVQTSITGFGETWKAVLDWFFSTYTDAADIVIHDAGATPGTVAMRLQQTVEESRS</sequence>
<comment type="PTM">
    <text evidence="5">Covalently binds the prosthetic group of malonate decarboxylase.</text>
</comment>
<organism evidence="6">
    <name type="scientific">uncultured Desulfovibrio sp</name>
    <dbReference type="NCBI Taxonomy" id="167968"/>
    <lineage>
        <taxon>Bacteria</taxon>
        <taxon>Pseudomonadati</taxon>
        <taxon>Thermodesulfobacteriota</taxon>
        <taxon>Desulfovibrionia</taxon>
        <taxon>Desulfovibrionales</taxon>
        <taxon>Desulfovibrionaceae</taxon>
        <taxon>Desulfovibrio</taxon>
        <taxon>environmental samples</taxon>
    </lineage>
</organism>
<dbReference type="EMBL" id="FMJC01000001">
    <property type="protein sequence ID" value="SCM70791.1"/>
    <property type="molecule type" value="Genomic_DNA"/>
</dbReference>
<name>A0A212KZQ2_9BACT</name>
<accession>A0A212KZQ2</accession>
<evidence type="ECO:0000256" key="2">
    <source>
        <dbReference type="ARBA" id="ARBA00022490"/>
    </source>
</evidence>
<dbReference type="InterPro" id="IPR023439">
    <property type="entry name" value="Mal_deCO2ase/Cit_lyase_ACP"/>
</dbReference>
<dbReference type="InterPro" id="IPR009662">
    <property type="entry name" value="Malonate_deCO2ase_dsu"/>
</dbReference>
<dbReference type="NCBIfam" id="NF002293">
    <property type="entry name" value="PRK01220.1"/>
    <property type="match status" value="1"/>
</dbReference>
<evidence type="ECO:0000313" key="6">
    <source>
        <dbReference type="EMBL" id="SCM70791.1"/>
    </source>
</evidence>
<dbReference type="Pfam" id="PF06857">
    <property type="entry name" value="ACP"/>
    <property type="match status" value="1"/>
</dbReference>
<comment type="subcellular location">
    <subcellularLocation>
        <location evidence="1">Cytoplasm</location>
    </subcellularLocation>
</comment>
<evidence type="ECO:0000256" key="5">
    <source>
        <dbReference type="PIRSR" id="PIRSR609662-50"/>
    </source>
</evidence>
<dbReference type="GO" id="GO:0005737">
    <property type="term" value="C:cytoplasm"/>
    <property type="evidence" value="ECO:0007669"/>
    <property type="project" value="UniProtKB-SubCell"/>
</dbReference>
<evidence type="ECO:0000256" key="1">
    <source>
        <dbReference type="ARBA" id="ARBA00004496"/>
    </source>
</evidence>
<keyword evidence="3 5" id="KW-0597">Phosphoprotein</keyword>
<evidence type="ECO:0000256" key="3">
    <source>
        <dbReference type="ARBA" id="ARBA00022553"/>
    </source>
</evidence>
<dbReference type="HAMAP" id="MF_00710">
    <property type="entry name" value="Malonate_deCO2ase_dsu"/>
    <property type="match status" value="1"/>
</dbReference>
<evidence type="ECO:0000256" key="4">
    <source>
        <dbReference type="NCBIfam" id="TIGR03130"/>
    </source>
</evidence>
<protein>
    <recommendedName>
        <fullName evidence="4">Malonate decarboxylase acyl carrier protein</fullName>
    </recommendedName>
</protein>
<dbReference type="RefSeq" id="WP_179979468.1">
    <property type="nucleotide sequence ID" value="NZ_LT608333.1"/>
</dbReference>
<gene>
    <name evidence="6" type="primary">mdcC</name>
    <name evidence="6" type="ORF">KL86DES1_10634</name>
</gene>